<evidence type="ECO:0000256" key="3">
    <source>
        <dbReference type="ARBA" id="ARBA00022729"/>
    </source>
</evidence>
<dbReference type="STRING" id="225324.SAMN02745126_02831"/>
<name>A0A1T4PHL6_9HYPH</name>
<organism evidence="6 7">
    <name type="scientific">Enhydrobacter aerosaccus</name>
    <dbReference type="NCBI Taxonomy" id="225324"/>
    <lineage>
        <taxon>Bacteria</taxon>
        <taxon>Pseudomonadati</taxon>
        <taxon>Pseudomonadota</taxon>
        <taxon>Alphaproteobacteria</taxon>
        <taxon>Hyphomicrobiales</taxon>
        <taxon>Enhydrobacter</taxon>
    </lineage>
</organism>
<keyword evidence="7" id="KW-1185">Reference proteome</keyword>
<dbReference type="Pfam" id="PF00497">
    <property type="entry name" value="SBP_bac_3"/>
    <property type="match status" value="1"/>
</dbReference>
<evidence type="ECO:0000259" key="5">
    <source>
        <dbReference type="SMART" id="SM00062"/>
    </source>
</evidence>
<dbReference type="PANTHER" id="PTHR30085">
    <property type="entry name" value="AMINO ACID ABC TRANSPORTER PERMEASE"/>
    <property type="match status" value="1"/>
</dbReference>
<dbReference type="Proteomes" id="UP000190092">
    <property type="component" value="Unassembled WGS sequence"/>
</dbReference>
<evidence type="ECO:0000256" key="4">
    <source>
        <dbReference type="SAM" id="SignalP"/>
    </source>
</evidence>
<reference evidence="7" key="1">
    <citation type="submission" date="2017-02" db="EMBL/GenBank/DDBJ databases">
        <authorList>
            <person name="Varghese N."/>
            <person name="Submissions S."/>
        </authorList>
    </citation>
    <scope>NUCLEOTIDE SEQUENCE [LARGE SCALE GENOMIC DNA]</scope>
    <source>
        <strain evidence="7">ATCC 27094</strain>
    </source>
</reference>
<proteinExistence type="inferred from homology"/>
<dbReference type="OrthoDB" id="9777941at2"/>
<sequence length="342" mass="36900">MFFKRLAAAAAIAVSGALPALPASAGQTFDAVKAKGYVQCAVNTGLAGFSFADTQGKWTGLDVDLCKAFAAAMFGDAEKVKFIPTTAQQRFVALQSGEVDVITRNATQTLLRDTQLGFNSAGVNFYDGQGFLVPAKSGIKSAKELNGATICVQPGTTTELNLADYFRKNKMTFKPVLIEKLDELLQAYAAGRCDAYTTDSSGLAAVRAGQLSGKGEHVILPERISKEPLGPLVRHGDDQWFDLVRFVLDGMIEAEELGISQANVDEMAKSDDPVIKRFLGVTPGYGKAMGVDEKWMYNVIKQVGNYGDSFERNVGRNTPLKLDRGLNALWTNGGLMYAIPFR</sequence>
<evidence type="ECO:0000256" key="2">
    <source>
        <dbReference type="ARBA" id="ARBA00022448"/>
    </source>
</evidence>
<feature type="signal peptide" evidence="4">
    <location>
        <begin position="1"/>
        <end position="25"/>
    </location>
</feature>
<dbReference type="AlphaFoldDB" id="A0A1T4PHL6"/>
<dbReference type="SUPFAM" id="SSF53850">
    <property type="entry name" value="Periplasmic binding protein-like II"/>
    <property type="match status" value="1"/>
</dbReference>
<dbReference type="SMART" id="SM00062">
    <property type="entry name" value="PBPb"/>
    <property type="match status" value="1"/>
</dbReference>
<evidence type="ECO:0000313" key="6">
    <source>
        <dbReference type="EMBL" id="SJZ90999.1"/>
    </source>
</evidence>
<accession>A0A1T4PHL6</accession>
<evidence type="ECO:0000313" key="7">
    <source>
        <dbReference type="Proteomes" id="UP000190092"/>
    </source>
</evidence>
<gene>
    <name evidence="6" type="ORF">SAMN02745126_02831</name>
</gene>
<dbReference type="EMBL" id="FUWJ01000002">
    <property type="protein sequence ID" value="SJZ90999.1"/>
    <property type="molecule type" value="Genomic_DNA"/>
</dbReference>
<keyword evidence="3 4" id="KW-0732">Signal</keyword>
<feature type="domain" description="Solute-binding protein family 3/N-terminal" evidence="5">
    <location>
        <begin position="37"/>
        <end position="267"/>
    </location>
</feature>
<dbReference type="Gene3D" id="3.40.190.10">
    <property type="entry name" value="Periplasmic binding protein-like II"/>
    <property type="match status" value="2"/>
</dbReference>
<protein>
    <submittedName>
        <fullName evidence="6">General L-amino acid transport system substrate-binding protein</fullName>
    </submittedName>
</protein>
<dbReference type="InterPro" id="IPR051455">
    <property type="entry name" value="Bact_solute-bind_prot3"/>
</dbReference>
<dbReference type="RefSeq" id="WP_085934475.1">
    <property type="nucleotide sequence ID" value="NZ_FUWJ01000002.1"/>
</dbReference>
<dbReference type="GO" id="GO:0006865">
    <property type="term" value="P:amino acid transport"/>
    <property type="evidence" value="ECO:0007669"/>
    <property type="project" value="TreeGrafter"/>
</dbReference>
<dbReference type="InterPro" id="IPR001638">
    <property type="entry name" value="Solute-binding_3/MltF_N"/>
</dbReference>
<dbReference type="PANTHER" id="PTHR30085:SF7">
    <property type="entry name" value="AMINO-ACID ABC TRANSPORTER-BINDING PROTEIN YHDW-RELATED"/>
    <property type="match status" value="1"/>
</dbReference>
<evidence type="ECO:0000256" key="1">
    <source>
        <dbReference type="ARBA" id="ARBA00010333"/>
    </source>
</evidence>
<feature type="chain" id="PRO_5013363937" evidence="4">
    <location>
        <begin position="26"/>
        <end position="342"/>
    </location>
</feature>
<comment type="similarity">
    <text evidence="1">Belongs to the bacterial solute-binding protein 3 family.</text>
</comment>
<dbReference type="CDD" id="cd13692">
    <property type="entry name" value="PBP2_BztA"/>
    <property type="match status" value="1"/>
</dbReference>
<keyword evidence="2" id="KW-0813">Transport</keyword>